<dbReference type="KEGG" id="ali:AZOLI_1367"/>
<dbReference type="AlphaFoldDB" id="G7Z4Z8"/>
<organism evidence="1 2">
    <name type="scientific">Azospirillum lipoferum (strain 4B)</name>
    <dbReference type="NCBI Taxonomy" id="862719"/>
    <lineage>
        <taxon>Bacteria</taxon>
        <taxon>Pseudomonadati</taxon>
        <taxon>Pseudomonadota</taxon>
        <taxon>Alphaproteobacteria</taxon>
        <taxon>Rhodospirillales</taxon>
        <taxon>Azospirillaceae</taxon>
        <taxon>Azospirillum</taxon>
    </lineage>
</organism>
<evidence type="ECO:0000313" key="2">
    <source>
        <dbReference type="Proteomes" id="UP000005667"/>
    </source>
</evidence>
<dbReference type="Proteomes" id="UP000005667">
    <property type="component" value="Chromosome"/>
</dbReference>
<reference evidence="2" key="1">
    <citation type="journal article" date="2011" name="PLoS Genet.">
        <title>Azospirillum genomes reveal transition of bacteria from aquatic to terrestrial environments.</title>
        <authorList>
            <person name="Wisniewski-Dye F."/>
            <person name="Borziak K."/>
            <person name="Khalsa-Moyers G."/>
            <person name="Alexandre G."/>
            <person name="Sukharnikov L.O."/>
            <person name="Wuichet K."/>
            <person name="Hurst G.B."/>
            <person name="McDonald W.H."/>
            <person name="Robertson J.S."/>
            <person name="Barbe V."/>
            <person name="Calteau A."/>
            <person name="Rouy Z."/>
            <person name="Mangenot S."/>
            <person name="Prigent-Combaret C."/>
            <person name="Normand P."/>
            <person name="Boyer M."/>
            <person name="Siguier P."/>
            <person name="Dessaux Y."/>
            <person name="Elmerich C."/>
            <person name="Condemine G."/>
            <person name="Krishnen G."/>
            <person name="Kennedy I."/>
            <person name="Paterson A.H."/>
            <person name="Gonzalez V."/>
            <person name="Mavingui P."/>
            <person name="Zhulin I.B."/>
        </authorList>
    </citation>
    <scope>NUCLEOTIDE SEQUENCE [LARGE SCALE GENOMIC DNA]</scope>
    <source>
        <strain evidence="2">4B</strain>
    </source>
</reference>
<proteinExistence type="predicted"/>
<name>G7Z4Z8_AZOL4</name>
<sequence>MREAFQRSPFPEGLFRGDHVRHKVRNGNARRIPMILSSSDKVDGRMTP</sequence>
<protein>
    <submittedName>
        <fullName evidence="1">Uncharacterized protein</fullName>
    </submittedName>
</protein>
<keyword evidence="2" id="KW-1185">Reference proteome</keyword>
<dbReference type="EMBL" id="FQ311868">
    <property type="protein sequence ID" value="CBS86675.1"/>
    <property type="molecule type" value="Genomic_DNA"/>
</dbReference>
<gene>
    <name evidence="1" type="ordered locus">AZOLI_1367</name>
</gene>
<evidence type="ECO:0000313" key="1">
    <source>
        <dbReference type="EMBL" id="CBS86675.1"/>
    </source>
</evidence>
<accession>G7Z4Z8</accession>
<dbReference type="HOGENOM" id="CLU_3148979_0_0_5"/>